<dbReference type="GeneID" id="78225159"/>
<comment type="caution">
    <text evidence="1">The sequence shown here is derived from an EMBL/GenBank/DDBJ whole genome shotgun (WGS) entry which is preliminary data.</text>
</comment>
<dbReference type="EMBL" id="BJVS01000002">
    <property type="protein sequence ID" value="GEL52710.1"/>
    <property type="molecule type" value="Genomic_DNA"/>
</dbReference>
<gene>
    <name evidence="1" type="ORF">ABO01nite_07170</name>
</gene>
<evidence type="ECO:0000313" key="1">
    <source>
        <dbReference type="EMBL" id="GEL52710.1"/>
    </source>
</evidence>
<evidence type="ECO:0000313" key="2">
    <source>
        <dbReference type="Proteomes" id="UP000321287"/>
    </source>
</evidence>
<sequence>MTRPASPRPVSRRRYGIHARAIMADPRWSVLPLAARGMWLHLADIADVVTELRAPVRGQALTVPDLARLLAADPAEVIGAVSHLVNRDIIEPVADGYRLKAY</sequence>
<organism evidence="1 2">
    <name type="scientific">Asaia bogorensis NBRC 16594</name>
    <dbReference type="NCBI Taxonomy" id="1231624"/>
    <lineage>
        <taxon>Bacteria</taxon>
        <taxon>Pseudomonadati</taxon>
        <taxon>Pseudomonadota</taxon>
        <taxon>Alphaproteobacteria</taxon>
        <taxon>Acetobacterales</taxon>
        <taxon>Acetobacteraceae</taxon>
        <taxon>Asaia</taxon>
    </lineage>
</organism>
<protein>
    <submittedName>
        <fullName evidence="1">Uncharacterized protein</fullName>
    </submittedName>
</protein>
<proteinExistence type="predicted"/>
<dbReference type="AlphaFoldDB" id="A0AAN4R1J2"/>
<dbReference type="Proteomes" id="UP000321287">
    <property type="component" value="Unassembled WGS sequence"/>
</dbReference>
<accession>A0AAN4R1J2</accession>
<keyword evidence="2" id="KW-1185">Reference proteome</keyword>
<dbReference type="KEGG" id="abg:Asbog_00047"/>
<reference evidence="1 2" key="1">
    <citation type="submission" date="2019-07" db="EMBL/GenBank/DDBJ databases">
        <title>Whole genome shotgun sequence of Asaia bogorensis NBRC 16594.</title>
        <authorList>
            <person name="Hosoyama A."/>
            <person name="Uohara A."/>
            <person name="Ohji S."/>
            <person name="Ichikawa N."/>
        </authorList>
    </citation>
    <scope>NUCLEOTIDE SEQUENCE [LARGE SCALE GENOMIC DNA]</scope>
    <source>
        <strain evidence="1 2">NBRC 16594</strain>
    </source>
</reference>
<name>A0AAN4R1J2_9PROT</name>
<dbReference type="RefSeq" id="WP_062163653.1">
    <property type="nucleotide sequence ID" value="NZ_AP014690.1"/>
</dbReference>